<dbReference type="EMBL" id="VSRR010000075">
    <property type="protein sequence ID" value="MPC09565.1"/>
    <property type="molecule type" value="Genomic_DNA"/>
</dbReference>
<organism evidence="2 3">
    <name type="scientific">Portunus trituberculatus</name>
    <name type="common">Swimming crab</name>
    <name type="synonym">Neptunus trituberculatus</name>
    <dbReference type="NCBI Taxonomy" id="210409"/>
    <lineage>
        <taxon>Eukaryota</taxon>
        <taxon>Metazoa</taxon>
        <taxon>Ecdysozoa</taxon>
        <taxon>Arthropoda</taxon>
        <taxon>Crustacea</taxon>
        <taxon>Multicrustacea</taxon>
        <taxon>Malacostraca</taxon>
        <taxon>Eumalacostraca</taxon>
        <taxon>Eucarida</taxon>
        <taxon>Decapoda</taxon>
        <taxon>Pleocyemata</taxon>
        <taxon>Brachyura</taxon>
        <taxon>Eubrachyura</taxon>
        <taxon>Portunoidea</taxon>
        <taxon>Portunidae</taxon>
        <taxon>Portuninae</taxon>
        <taxon>Portunus</taxon>
    </lineage>
</organism>
<keyword evidence="3" id="KW-1185">Reference proteome</keyword>
<reference evidence="2 3" key="1">
    <citation type="submission" date="2019-05" db="EMBL/GenBank/DDBJ databases">
        <title>Another draft genome of Portunus trituberculatus and its Hox gene families provides insights of decapod evolution.</title>
        <authorList>
            <person name="Jeong J.-H."/>
            <person name="Song I."/>
            <person name="Kim S."/>
            <person name="Choi T."/>
            <person name="Kim D."/>
            <person name="Ryu S."/>
            <person name="Kim W."/>
        </authorList>
    </citation>
    <scope>NUCLEOTIDE SEQUENCE [LARGE SCALE GENOMIC DNA]</scope>
    <source>
        <tissue evidence="2">Muscle</tissue>
    </source>
</reference>
<evidence type="ECO:0000256" key="1">
    <source>
        <dbReference type="SAM" id="MobiDB-lite"/>
    </source>
</evidence>
<gene>
    <name evidence="2" type="ORF">E2C01_002180</name>
</gene>
<accession>A0A5B7CJW3</accession>
<dbReference type="AlphaFoldDB" id="A0A5B7CJW3"/>
<comment type="caution">
    <text evidence="2">The sequence shown here is derived from an EMBL/GenBank/DDBJ whole genome shotgun (WGS) entry which is preliminary data.</text>
</comment>
<feature type="region of interest" description="Disordered" evidence="1">
    <location>
        <begin position="1"/>
        <end position="26"/>
    </location>
</feature>
<proteinExistence type="predicted"/>
<evidence type="ECO:0000313" key="3">
    <source>
        <dbReference type="Proteomes" id="UP000324222"/>
    </source>
</evidence>
<sequence length="109" mass="12263">MNHHKEEIEGEEHVKKKKQEEVEEHFSASPLFLPSFSLSLPQSPSLSNSQHQEPTRVGSHVSPITLLRFQRWLVLCGASCSSGAGVSRLSLGVRGREDSEVWRQERRSG</sequence>
<protein>
    <submittedName>
        <fullName evidence="2">Uncharacterized protein</fullName>
    </submittedName>
</protein>
<dbReference type="Proteomes" id="UP000324222">
    <property type="component" value="Unassembled WGS sequence"/>
</dbReference>
<evidence type="ECO:0000313" key="2">
    <source>
        <dbReference type="EMBL" id="MPC09565.1"/>
    </source>
</evidence>
<name>A0A5B7CJW3_PORTR</name>